<reference evidence="4 5" key="1">
    <citation type="submission" date="2018-08" db="EMBL/GenBank/DDBJ databases">
        <title>Chitinophaga sp. K20C18050901, a novel bacterium isolated from forest soil.</title>
        <authorList>
            <person name="Wang C."/>
        </authorList>
    </citation>
    <scope>NUCLEOTIDE SEQUENCE [LARGE SCALE GENOMIC DNA]</scope>
    <source>
        <strain evidence="4 5">K20C18050901</strain>
    </source>
</reference>
<dbReference type="PANTHER" id="PTHR44591">
    <property type="entry name" value="STRESS RESPONSE REGULATOR PROTEIN 1"/>
    <property type="match status" value="1"/>
</dbReference>
<dbReference type="EMBL" id="QTJV01000014">
    <property type="protein sequence ID" value="RFM31430.1"/>
    <property type="molecule type" value="Genomic_DNA"/>
</dbReference>
<comment type="caution">
    <text evidence="4">The sequence shown here is derived from an EMBL/GenBank/DDBJ whole genome shotgun (WGS) entry which is preliminary data.</text>
</comment>
<feature type="domain" description="Response regulatory" evidence="3">
    <location>
        <begin position="3"/>
        <end position="117"/>
    </location>
</feature>
<evidence type="ECO:0000313" key="5">
    <source>
        <dbReference type="Proteomes" id="UP000261174"/>
    </source>
</evidence>
<accession>A0A3E1NU34</accession>
<protein>
    <submittedName>
        <fullName evidence="4">Response regulator</fullName>
    </submittedName>
</protein>
<dbReference type="PROSITE" id="PS50110">
    <property type="entry name" value="RESPONSE_REGULATORY"/>
    <property type="match status" value="1"/>
</dbReference>
<evidence type="ECO:0000256" key="1">
    <source>
        <dbReference type="ARBA" id="ARBA00022553"/>
    </source>
</evidence>
<dbReference type="OrthoDB" id="9789181at2"/>
<dbReference type="GO" id="GO:0000160">
    <property type="term" value="P:phosphorelay signal transduction system"/>
    <property type="evidence" value="ECO:0007669"/>
    <property type="project" value="InterPro"/>
</dbReference>
<dbReference type="SUPFAM" id="SSF52172">
    <property type="entry name" value="CheY-like"/>
    <property type="match status" value="1"/>
</dbReference>
<dbReference type="InterPro" id="IPR001789">
    <property type="entry name" value="Sig_transdc_resp-reg_receiver"/>
</dbReference>
<dbReference type="Pfam" id="PF00072">
    <property type="entry name" value="Response_reg"/>
    <property type="match status" value="1"/>
</dbReference>
<name>A0A3E1NU34_9BACT</name>
<evidence type="ECO:0000313" key="4">
    <source>
        <dbReference type="EMBL" id="RFM31430.1"/>
    </source>
</evidence>
<keyword evidence="5" id="KW-1185">Reference proteome</keyword>
<dbReference type="RefSeq" id="WP_116856928.1">
    <property type="nucleotide sequence ID" value="NZ_QTJV01000014.1"/>
</dbReference>
<keyword evidence="1 2" id="KW-0597">Phosphoprotein</keyword>
<organism evidence="4 5">
    <name type="scientific">Chitinophaga silvisoli</name>
    <dbReference type="NCBI Taxonomy" id="2291814"/>
    <lineage>
        <taxon>Bacteria</taxon>
        <taxon>Pseudomonadati</taxon>
        <taxon>Bacteroidota</taxon>
        <taxon>Chitinophagia</taxon>
        <taxon>Chitinophagales</taxon>
        <taxon>Chitinophagaceae</taxon>
        <taxon>Chitinophaga</taxon>
    </lineage>
</organism>
<evidence type="ECO:0000256" key="2">
    <source>
        <dbReference type="PROSITE-ProRule" id="PRU00169"/>
    </source>
</evidence>
<dbReference type="PANTHER" id="PTHR44591:SF3">
    <property type="entry name" value="RESPONSE REGULATORY DOMAIN-CONTAINING PROTEIN"/>
    <property type="match status" value="1"/>
</dbReference>
<dbReference type="SMART" id="SM00448">
    <property type="entry name" value="REC"/>
    <property type="match status" value="1"/>
</dbReference>
<dbReference type="InterPro" id="IPR050595">
    <property type="entry name" value="Bact_response_regulator"/>
</dbReference>
<dbReference type="InterPro" id="IPR011006">
    <property type="entry name" value="CheY-like_superfamily"/>
</dbReference>
<feature type="modified residue" description="4-aspartylphosphate" evidence="2">
    <location>
        <position position="52"/>
    </location>
</feature>
<dbReference type="Gene3D" id="3.40.50.2300">
    <property type="match status" value="1"/>
</dbReference>
<dbReference type="Proteomes" id="UP000261174">
    <property type="component" value="Unassembled WGS sequence"/>
</dbReference>
<evidence type="ECO:0000259" key="3">
    <source>
        <dbReference type="PROSITE" id="PS50110"/>
    </source>
</evidence>
<sequence>MQKIIVLDDNEDILEAVSLVLKRKPLEVVALRDPGELMNNIPSHEPALLLMDIFLGKDDGRRICRSLKDNPSFDQLSVVLFSAQTYTPESVEASGADAILDKPFSVKTLYKIIDQLAISPGMVK</sequence>
<gene>
    <name evidence="4" type="ORF">DXN04_29055</name>
</gene>
<proteinExistence type="predicted"/>
<dbReference type="AlphaFoldDB" id="A0A3E1NU34"/>